<dbReference type="SUPFAM" id="SSF46894">
    <property type="entry name" value="C-terminal effector domain of the bipartite response regulators"/>
    <property type="match status" value="1"/>
</dbReference>
<dbReference type="Proteomes" id="UP001241072">
    <property type="component" value="Unassembled WGS sequence"/>
</dbReference>
<accession>A0ABT9BIC4</accession>
<dbReference type="InterPro" id="IPR011990">
    <property type="entry name" value="TPR-like_helical_dom_sf"/>
</dbReference>
<evidence type="ECO:0000256" key="1">
    <source>
        <dbReference type="ARBA" id="ARBA00023015"/>
    </source>
</evidence>
<keyword evidence="6" id="KW-1185">Reference proteome</keyword>
<dbReference type="InterPro" id="IPR016032">
    <property type="entry name" value="Sig_transdc_resp-reg_C-effctor"/>
</dbReference>
<keyword evidence="3" id="KW-0804">Transcription</keyword>
<keyword evidence="1" id="KW-0805">Transcription regulation</keyword>
<dbReference type="PRINTS" id="PR00038">
    <property type="entry name" value="HTHLUXR"/>
</dbReference>
<comment type="caution">
    <text evidence="5">The sequence shown here is derived from an EMBL/GenBank/DDBJ whole genome shotgun (WGS) entry which is preliminary data.</text>
</comment>
<sequence length="490" mass="50775">MTELPRAALAWAGCFDAREDERAGILALPTATWQSDAATLLRLAATHRAGNATPGLSLEYVAAAAQCEGAPAWAGPVGAVLRADALRALGRPAEAAAALDEARSGLESRRLDLGDRLRLSGVVHVREGIAAALSSDFPAAMAALERGRELVADLPSVHAEATGMLALIAFLVGRLDDARTLLATIRSTASGTALLPAAATGALLAIETGAAEAHLEEIAAARASAAGTEYHALLTAAHAVALEAAGRPDSVTRALWDLDAAAGSDAATARFLGLSAWLAVQAGARQIAPALAALDGIDPDPAHSVCPAAWRARLYLDTGDCHRALAELAPCVALGPAHAMRTLVYVLAVSAAAYAGLRDTVSADETFARALDLAALTGLRRYIVTLPPTALAELLGRAAGSALPEASQRVVSDVAGMLPADPTAPQPLLSPRERLVLRHLAEGESQHRIAWLLSVSHNTVKTQIRSVYRKLEVDSRQAAVERGRVLGFVE</sequence>
<dbReference type="SUPFAM" id="SSF48452">
    <property type="entry name" value="TPR-like"/>
    <property type="match status" value="1"/>
</dbReference>
<evidence type="ECO:0000259" key="4">
    <source>
        <dbReference type="PROSITE" id="PS50043"/>
    </source>
</evidence>
<proteinExistence type="predicted"/>
<organism evidence="5 6">
    <name type="scientific">Antiquaquibacter soli</name>
    <dbReference type="NCBI Taxonomy" id="3064523"/>
    <lineage>
        <taxon>Bacteria</taxon>
        <taxon>Bacillati</taxon>
        <taxon>Actinomycetota</taxon>
        <taxon>Actinomycetes</taxon>
        <taxon>Micrococcales</taxon>
        <taxon>Microbacteriaceae</taxon>
        <taxon>Antiquaquibacter</taxon>
    </lineage>
</organism>
<dbReference type="PROSITE" id="PS50043">
    <property type="entry name" value="HTH_LUXR_2"/>
    <property type="match status" value="1"/>
</dbReference>
<dbReference type="RefSeq" id="WP_305001191.1">
    <property type="nucleotide sequence ID" value="NZ_JAUQUB010000001.1"/>
</dbReference>
<dbReference type="CDD" id="cd06170">
    <property type="entry name" value="LuxR_C_like"/>
    <property type="match status" value="1"/>
</dbReference>
<dbReference type="PANTHER" id="PTHR44688:SF16">
    <property type="entry name" value="DNA-BINDING TRANSCRIPTIONAL ACTIVATOR DEVR_DOSR"/>
    <property type="match status" value="1"/>
</dbReference>
<dbReference type="InterPro" id="IPR036388">
    <property type="entry name" value="WH-like_DNA-bd_sf"/>
</dbReference>
<evidence type="ECO:0000313" key="5">
    <source>
        <dbReference type="EMBL" id="MDO7880761.1"/>
    </source>
</evidence>
<protein>
    <submittedName>
        <fullName evidence="5">LuxR C-terminal-related transcriptional regulator</fullName>
    </submittedName>
</protein>
<evidence type="ECO:0000256" key="2">
    <source>
        <dbReference type="ARBA" id="ARBA00023125"/>
    </source>
</evidence>
<evidence type="ECO:0000313" key="6">
    <source>
        <dbReference type="Proteomes" id="UP001241072"/>
    </source>
</evidence>
<keyword evidence="2" id="KW-0238">DNA-binding</keyword>
<dbReference type="PANTHER" id="PTHR44688">
    <property type="entry name" value="DNA-BINDING TRANSCRIPTIONAL ACTIVATOR DEVR_DOSR"/>
    <property type="match status" value="1"/>
</dbReference>
<name>A0ABT9BIC4_9MICO</name>
<dbReference type="EMBL" id="JAUQUB010000001">
    <property type="protein sequence ID" value="MDO7880761.1"/>
    <property type="molecule type" value="Genomic_DNA"/>
</dbReference>
<reference evidence="5 6" key="1">
    <citation type="submission" date="2023-07" db="EMBL/GenBank/DDBJ databases">
        <title>Protaetiibacter sp. nov WY-16 isolated from soil.</title>
        <authorList>
            <person name="Liu B."/>
            <person name="Wan Y."/>
        </authorList>
    </citation>
    <scope>NUCLEOTIDE SEQUENCE [LARGE SCALE GENOMIC DNA]</scope>
    <source>
        <strain evidence="5 6">WY-16</strain>
    </source>
</reference>
<dbReference type="InterPro" id="IPR000792">
    <property type="entry name" value="Tscrpt_reg_LuxR_C"/>
</dbReference>
<gene>
    <name evidence="5" type="ORF">Q5716_00805</name>
</gene>
<dbReference type="Gene3D" id="1.10.10.10">
    <property type="entry name" value="Winged helix-like DNA-binding domain superfamily/Winged helix DNA-binding domain"/>
    <property type="match status" value="1"/>
</dbReference>
<dbReference type="Pfam" id="PF00196">
    <property type="entry name" value="GerE"/>
    <property type="match status" value="1"/>
</dbReference>
<feature type="domain" description="HTH luxR-type" evidence="4">
    <location>
        <begin position="422"/>
        <end position="487"/>
    </location>
</feature>
<dbReference type="SMART" id="SM00421">
    <property type="entry name" value="HTH_LUXR"/>
    <property type="match status" value="1"/>
</dbReference>
<evidence type="ECO:0000256" key="3">
    <source>
        <dbReference type="ARBA" id="ARBA00023163"/>
    </source>
</evidence>